<keyword evidence="6" id="KW-1185">Reference proteome</keyword>
<dbReference type="InterPro" id="IPR052529">
    <property type="entry name" value="Bact_Transport_Assoc"/>
</dbReference>
<evidence type="ECO:0000313" key="6">
    <source>
        <dbReference type="Proteomes" id="UP000198507"/>
    </source>
</evidence>
<feature type="transmembrane region" description="Helical" evidence="2">
    <location>
        <begin position="295"/>
        <end position="313"/>
    </location>
</feature>
<keyword evidence="2" id="KW-0472">Membrane</keyword>
<name>A0A1I0E9J2_9ACTN</name>
<evidence type="ECO:0000259" key="4">
    <source>
        <dbReference type="Pfam" id="PF07786"/>
    </source>
</evidence>
<feature type="transmembrane region" description="Helical" evidence="2">
    <location>
        <begin position="352"/>
        <end position="370"/>
    </location>
</feature>
<feature type="transmembrane region" description="Helical" evidence="2">
    <location>
        <begin position="325"/>
        <end position="346"/>
    </location>
</feature>
<dbReference type="Pfam" id="PF07786">
    <property type="entry name" value="HGSNAT_cat"/>
    <property type="match status" value="1"/>
</dbReference>
<keyword evidence="2" id="KW-1133">Transmembrane helix</keyword>
<feature type="domain" description="Heparan-alpha-glucosaminide N-acetyltransferase catalytic" evidence="4">
    <location>
        <begin position="24"/>
        <end position="216"/>
    </location>
</feature>
<protein>
    <submittedName>
        <fullName evidence="5">Uncharacterized membrane protein YeiB</fullName>
    </submittedName>
</protein>
<feature type="transmembrane region" description="Helical" evidence="2">
    <location>
        <begin position="95"/>
        <end position="115"/>
    </location>
</feature>
<evidence type="ECO:0000256" key="1">
    <source>
        <dbReference type="SAM" id="MobiDB-lite"/>
    </source>
</evidence>
<feature type="transmembrane region" description="Helical" evidence="2">
    <location>
        <begin position="226"/>
        <end position="247"/>
    </location>
</feature>
<dbReference type="InterPro" id="IPR007349">
    <property type="entry name" value="DUF418"/>
</dbReference>
<dbReference type="EMBL" id="FOIE01000004">
    <property type="protein sequence ID" value="SET41867.1"/>
    <property type="molecule type" value="Genomic_DNA"/>
</dbReference>
<evidence type="ECO:0000259" key="3">
    <source>
        <dbReference type="Pfam" id="PF04235"/>
    </source>
</evidence>
<dbReference type="Proteomes" id="UP000198507">
    <property type="component" value="Unassembled WGS sequence"/>
</dbReference>
<feature type="transmembrane region" description="Helical" evidence="2">
    <location>
        <begin position="65"/>
        <end position="83"/>
    </location>
</feature>
<reference evidence="6" key="1">
    <citation type="submission" date="2016-10" db="EMBL/GenBank/DDBJ databases">
        <authorList>
            <person name="Varghese N."/>
            <person name="Submissions S."/>
        </authorList>
    </citation>
    <scope>NUCLEOTIDE SEQUENCE [LARGE SCALE GENOMIC DNA]</scope>
    <source>
        <strain evidence="6">DSM 44209</strain>
    </source>
</reference>
<feature type="transmembrane region" description="Helical" evidence="2">
    <location>
        <begin position="146"/>
        <end position="169"/>
    </location>
</feature>
<sequence>MAHAHTESTGTASATTASAPVRNRFLGVDVTRGIALLAMLATNVWEVIGDDGRLTLTGMTVTGRAATLFVMVAGISLAFISGGRRPVQGTARRAARANIAVRAVLIGVLGLALGYVSPEMVGMILTFYGMFFLLAIPLIGLRPRMLVGIAAALVVASPLVLMAAHNLGLEDEFDPLPTLTSPFTDPVDLLLLVLVTGVFPAVTYMAYICVGLAIGRLDLSSTRIAVRLLVGGLALAVAAWFLSWLLVFRLGGLPALLAASEPGTTATEVVWDGDLVHSWWWLAQRVHHSGTPLDMLGTLGSAVAVLGAVLLLCRLRIAQRLLRPVALAGSMTLTVYATHAVVLAFVSTDDLLALWLGLVIGALLFAVLWNRWMGQGPLERLVAIPADRARRAVLARDPARREPRRDPQPSEPGT</sequence>
<dbReference type="InterPro" id="IPR012429">
    <property type="entry name" value="HGSNAT_cat"/>
</dbReference>
<accession>A0A1I0E9J2</accession>
<feature type="transmembrane region" description="Helical" evidence="2">
    <location>
        <begin position="189"/>
        <end position="214"/>
    </location>
</feature>
<proteinExistence type="predicted"/>
<organism evidence="5 6">
    <name type="scientific">Geodermatophilus poikilotrophus</name>
    <dbReference type="NCBI Taxonomy" id="1333667"/>
    <lineage>
        <taxon>Bacteria</taxon>
        <taxon>Bacillati</taxon>
        <taxon>Actinomycetota</taxon>
        <taxon>Actinomycetes</taxon>
        <taxon>Geodermatophilales</taxon>
        <taxon>Geodermatophilaceae</taxon>
        <taxon>Geodermatophilus</taxon>
    </lineage>
</organism>
<dbReference type="OrthoDB" id="4966979at2"/>
<evidence type="ECO:0000313" key="5">
    <source>
        <dbReference type="EMBL" id="SET41867.1"/>
    </source>
</evidence>
<feature type="compositionally biased region" description="Basic and acidic residues" evidence="1">
    <location>
        <begin position="397"/>
        <end position="408"/>
    </location>
</feature>
<dbReference type="Pfam" id="PF04235">
    <property type="entry name" value="DUF418"/>
    <property type="match status" value="1"/>
</dbReference>
<feature type="domain" description="DUF418" evidence="3">
    <location>
        <begin position="280"/>
        <end position="381"/>
    </location>
</feature>
<dbReference type="PANTHER" id="PTHR30590">
    <property type="entry name" value="INNER MEMBRANE PROTEIN"/>
    <property type="match status" value="1"/>
</dbReference>
<dbReference type="AlphaFoldDB" id="A0A1I0E9J2"/>
<evidence type="ECO:0000256" key="2">
    <source>
        <dbReference type="SAM" id="Phobius"/>
    </source>
</evidence>
<feature type="transmembrane region" description="Helical" evidence="2">
    <location>
        <begin position="121"/>
        <end position="139"/>
    </location>
</feature>
<gene>
    <name evidence="5" type="ORF">SAMN04488546_2428</name>
</gene>
<dbReference type="PANTHER" id="PTHR30590:SF2">
    <property type="entry name" value="INNER MEMBRANE PROTEIN"/>
    <property type="match status" value="1"/>
</dbReference>
<feature type="region of interest" description="Disordered" evidence="1">
    <location>
        <begin position="394"/>
        <end position="414"/>
    </location>
</feature>
<keyword evidence="2" id="KW-0812">Transmembrane</keyword>